<name>A0ACC2FTD0_DALPE</name>
<sequence>MDYYSKWVEVYRMQTNGSEEIAKMISDLITCFGFPVGILSGTHFRGQRDKRKEICDYRCPAAPKGDS</sequence>
<gene>
    <name evidence="1" type="ORF">DPEC_G00251330</name>
</gene>
<organism evidence="1 2">
    <name type="scientific">Dallia pectoralis</name>
    <name type="common">Alaska blackfish</name>
    <dbReference type="NCBI Taxonomy" id="75939"/>
    <lineage>
        <taxon>Eukaryota</taxon>
        <taxon>Metazoa</taxon>
        <taxon>Chordata</taxon>
        <taxon>Craniata</taxon>
        <taxon>Vertebrata</taxon>
        <taxon>Euteleostomi</taxon>
        <taxon>Actinopterygii</taxon>
        <taxon>Neopterygii</taxon>
        <taxon>Teleostei</taxon>
        <taxon>Protacanthopterygii</taxon>
        <taxon>Esociformes</taxon>
        <taxon>Umbridae</taxon>
        <taxon>Dallia</taxon>
    </lineage>
</organism>
<dbReference type="EMBL" id="CM055749">
    <property type="protein sequence ID" value="KAJ7994616.1"/>
    <property type="molecule type" value="Genomic_DNA"/>
</dbReference>
<reference evidence="1" key="1">
    <citation type="submission" date="2021-05" db="EMBL/GenBank/DDBJ databases">
        <authorList>
            <person name="Pan Q."/>
            <person name="Jouanno E."/>
            <person name="Zahm M."/>
            <person name="Klopp C."/>
            <person name="Cabau C."/>
            <person name="Louis A."/>
            <person name="Berthelot C."/>
            <person name="Parey E."/>
            <person name="Roest Crollius H."/>
            <person name="Montfort J."/>
            <person name="Robinson-Rechavi M."/>
            <person name="Bouchez O."/>
            <person name="Lampietro C."/>
            <person name="Lopez Roques C."/>
            <person name="Donnadieu C."/>
            <person name="Postlethwait J."/>
            <person name="Bobe J."/>
            <person name="Dillon D."/>
            <person name="Chandos A."/>
            <person name="von Hippel F."/>
            <person name="Guiguen Y."/>
        </authorList>
    </citation>
    <scope>NUCLEOTIDE SEQUENCE</scope>
    <source>
        <strain evidence="1">YG-Jan2019</strain>
    </source>
</reference>
<evidence type="ECO:0000313" key="1">
    <source>
        <dbReference type="EMBL" id="KAJ7994616.1"/>
    </source>
</evidence>
<keyword evidence="2" id="KW-1185">Reference proteome</keyword>
<evidence type="ECO:0000313" key="2">
    <source>
        <dbReference type="Proteomes" id="UP001157502"/>
    </source>
</evidence>
<dbReference type="Proteomes" id="UP001157502">
    <property type="component" value="Chromosome 22"/>
</dbReference>
<proteinExistence type="predicted"/>
<accession>A0ACC2FTD0</accession>
<comment type="caution">
    <text evidence="1">The sequence shown here is derived from an EMBL/GenBank/DDBJ whole genome shotgun (WGS) entry which is preliminary data.</text>
</comment>
<protein>
    <submittedName>
        <fullName evidence="1">Uncharacterized protein</fullName>
    </submittedName>
</protein>